<evidence type="ECO:0000256" key="3">
    <source>
        <dbReference type="ARBA" id="ARBA00022771"/>
    </source>
</evidence>
<keyword evidence="5" id="KW-0539">Nucleus</keyword>
<organism evidence="7 8">
    <name type="scientific">Rhizophagus clarus</name>
    <dbReference type="NCBI Taxonomy" id="94130"/>
    <lineage>
        <taxon>Eukaryota</taxon>
        <taxon>Fungi</taxon>
        <taxon>Fungi incertae sedis</taxon>
        <taxon>Mucoromycota</taxon>
        <taxon>Glomeromycotina</taxon>
        <taxon>Glomeromycetes</taxon>
        <taxon>Glomerales</taxon>
        <taxon>Glomeraceae</taxon>
        <taxon>Rhizophagus</taxon>
    </lineage>
</organism>
<evidence type="ECO:0000313" key="8">
    <source>
        <dbReference type="Proteomes" id="UP000247702"/>
    </source>
</evidence>
<keyword evidence="8" id="KW-1185">Reference proteome</keyword>
<dbReference type="GO" id="GO:0005634">
    <property type="term" value="C:nucleus"/>
    <property type="evidence" value="ECO:0007669"/>
    <property type="project" value="UniProtKB-SubCell"/>
</dbReference>
<evidence type="ECO:0000259" key="6">
    <source>
        <dbReference type="Pfam" id="PF05699"/>
    </source>
</evidence>
<dbReference type="GO" id="GO:0008270">
    <property type="term" value="F:zinc ion binding"/>
    <property type="evidence" value="ECO:0007669"/>
    <property type="project" value="UniProtKB-KW"/>
</dbReference>
<evidence type="ECO:0000313" key="7">
    <source>
        <dbReference type="EMBL" id="GBB86694.1"/>
    </source>
</evidence>
<evidence type="ECO:0000256" key="1">
    <source>
        <dbReference type="ARBA" id="ARBA00004123"/>
    </source>
</evidence>
<reference evidence="7 8" key="1">
    <citation type="submission" date="2017-11" db="EMBL/GenBank/DDBJ databases">
        <title>The genome of Rhizophagus clarus HR1 reveals common genetic basis of auxotrophy among arbuscular mycorrhizal fungi.</title>
        <authorList>
            <person name="Kobayashi Y."/>
        </authorList>
    </citation>
    <scope>NUCLEOTIDE SEQUENCE [LARGE SCALE GENOMIC DNA]</scope>
    <source>
        <strain evidence="7 8">HR1</strain>
    </source>
</reference>
<name>A0A2Z6QP93_9GLOM</name>
<comment type="subcellular location">
    <subcellularLocation>
        <location evidence="1">Nucleus</location>
    </subcellularLocation>
</comment>
<dbReference type="PANTHER" id="PTHR46481:SF10">
    <property type="entry name" value="ZINC FINGER BED DOMAIN-CONTAINING PROTEIN 39"/>
    <property type="match status" value="1"/>
</dbReference>
<dbReference type="GO" id="GO:0046983">
    <property type="term" value="F:protein dimerization activity"/>
    <property type="evidence" value="ECO:0007669"/>
    <property type="project" value="InterPro"/>
</dbReference>
<dbReference type="InterPro" id="IPR008906">
    <property type="entry name" value="HATC_C_dom"/>
</dbReference>
<dbReference type="PANTHER" id="PTHR46481">
    <property type="entry name" value="ZINC FINGER BED DOMAIN-CONTAINING PROTEIN 4"/>
    <property type="match status" value="1"/>
</dbReference>
<feature type="domain" description="HAT C-terminal dimerisation" evidence="6">
    <location>
        <begin position="381"/>
        <end position="439"/>
    </location>
</feature>
<keyword evidence="4" id="KW-0862">Zinc</keyword>
<keyword evidence="3" id="KW-0863">Zinc-finger</keyword>
<evidence type="ECO:0000256" key="4">
    <source>
        <dbReference type="ARBA" id="ARBA00022833"/>
    </source>
</evidence>
<protein>
    <recommendedName>
        <fullName evidence="6">HAT C-terminal dimerisation domain-containing protein</fullName>
    </recommendedName>
</protein>
<dbReference type="SUPFAM" id="SSF53098">
    <property type="entry name" value="Ribonuclease H-like"/>
    <property type="match status" value="1"/>
</dbReference>
<accession>A0A2Z6QP93</accession>
<evidence type="ECO:0000256" key="5">
    <source>
        <dbReference type="ARBA" id="ARBA00023242"/>
    </source>
</evidence>
<dbReference type="Pfam" id="PF05699">
    <property type="entry name" value="Dimer_Tnp_hAT"/>
    <property type="match status" value="1"/>
</dbReference>
<dbReference type="InterPro" id="IPR012337">
    <property type="entry name" value="RNaseH-like_sf"/>
</dbReference>
<comment type="caution">
    <text evidence="7">The sequence shown here is derived from an EMBL/GenBank/DDBJ whole genome shotgun (WGS) entry which is preliminary data.</text>
</comment>
<dbReference type="InterPro" id="IPR052035">
    <property type="entry name" value="ZnF_BED_domain_contain"/>
</dbReference>
<evidence type="ECO:0000256" key="2">
    <source>
        <dbReference type="ARBA" id="ARBA00022723"/>
    </source>
</evidence>
<keyword evidence="2" id="KW-0479">Metal-binding</keyword>
<sequence length="448" mass="52312">MNRTQQLTFSSTQAFSETKKLLIEDLIEAFAAADIPLEKVNSLLPFFKKHIKNGGSIPQAPTFRQVYLPNVFNKQYQLLKSFFDSKPVAIIMDETTDDCSRSVVNTIFCYRNKIKLVSVDFLERVNNTTIRQVLMTTLTHFNIPFNLPRLFLSDSAVYMKKCYREILSPLMPNLIHAPCCAHILNLIGDTWRTLPQFRILKDFLDKVKEIFVSSPARRGRYITHLKMHGILSPCKIPLYNKTRWNSWFQMKIKKPVIPFAELQLQQLTAYIETYRNSNDFGPSLENLIIQHRFNTHEIYSVFRMAFEVAYDKFTAHIPNHPARSLFFSCQAFDPKFIHFEDALRKNIRQYNAVKEFENPSDELLREWGIYCGLNNELIGEVELDKYWLNKATQLPILSNLALDYIWLPISSCTVERSFSMYNSLLDSDRQNLSLDSLKRLSMLYFNGV</sequence>
<proteinExistence type="predicted"/>
<gene>
    <name evidence="7" type="ORF">RclHR1_13070014</name>
</gene>
<dbReference type="EMBL" id="BEXD01000344">
    <property type="protein sequence ID" value="GBB86694.1"/>
    <property type="molecule type" value="Genomic_DNA"/>
</dbReference>
<dbReference type="Proteomes" id="UP000247702">
    <property type="component" value="Unassembled WGS sequence"/>
</dbReference>
<dbReference type="AlphaFoldDB" id="A0A2Z6QP93"/>